<proteinExistence type="predicted"/>
<evidence type="ECO:0000256" key="2">
    <source>
        <dbReference type="ARBA" id="ARBA00022527"/>
    </source>
</evidence>
<keyword evidence="5 12" id="KW-0418">Kinase</keyword>
<dbReference type="Gene3D" id="1.10.510.10">
    <property type="entry name" value="Transferase(Phosphotransferase) domain 1"/>
    <property type="match status" value="1"/>
</dbReference>
<evidence type="ECO:0000256" key="7">
    <source>
        <dbReference type="ARBA" id="ARBA00047899"/>
    </source>
</evidence>
<dbReference type="SUPFAM" id="SSF56112">
    <property type="entry name" value="Protein kinase-like (PK-like)"/>
    <property type="match status" value="1"/>
</dbReference>
<dbReference type="EMBL" id="DF849927">
    <property type="protein sequence ID" value="GAT59891.1"/>
    <property type="molecule type" value="Genomic_DNA"/>
</dbReference>
<evidence type="ECO:0000256" key="8">
    <source>
        <dbReference type="ARBA" id="ARBA00048679"/>
    </source>
</evidence>
<feature type="compositionally biased region" description="Polar residues" evidence="10">
    <location>
        <begin position="376"/>
        <end position="386"/>
    </location>
</feature>
<dbReference type="InterPro" id="IPR000719">
    <property type="entry name" value="Prot_kinase_dom"/>
</dbReference>
<accession>A0ABQ0MCN2</accession>
<reference evidence="12" key="1">
    <citation type="submission" date="2014-09" db="EMBL/GenBank/DDBJ databases">
        <title>Genome sequence of the luminous mushroom Mycena chlorophos for searching fungal bioluminescence genes.</title>
        <authorList>
            <person name="Tanaka Y."/>
            <person name="Kasuga D."/>
            <person name="Oba Y."/>
            <person name="Hase S."/>
            <person name="Sato K."/>
            <person name="Oba Y."/>
            <person name="Sakakibara Y."/>
        </authorList>
    </citation>
    <scope>NUCLEOTIDE SEQUENCE</scope>
</reference>
<dbReference type="Pfam" id="PF00069">
    <property type="entry name" value="Pkinase"/>
    <property type="match status" value="1"/>
</dbReference>
<keyword evidence="13" id="KW-1185">Reference proteome</keyword>
<evidence type="ECO:0000256" key="5">
    <source>
        <dbReference type="ARBA" id="ARBA00022777"/>
    </source>
</evidence>
<feature type="domain" description="Protein kinase" evidence="11">
    <location>
        <begin position="20"/>
        <end position="286"/>
    </location>
</feature>
<dbReference type="SMART" id="SM00220">
    <property type="entry name" value="S_TKc"/>
    <property type="match status" value="1"/>
</dbReference>
<keyword evidence="2 12" id="KW-0723">Serine/threonine-protein kinase</keyword>
<organism evidence="12 13">
    <name type="scientific">Mycena chlorophos</name>
    <name type="common">Agaric fungus</name>
    <name type="synonym">Agaricus chlorophos</name>
    <dbReference type="NCBI Taxonomy" id="658473"/>
    <lineage>
        <taxon>Eukaryota</taxon>
        <taxon>Fungi</taxon>
        <taxon>Dikarya</taxon>
        <taxon>Basidiomycota</taxon>
        <taxon>Agaricomycotina</taxon>
        <taxon>Agaricomycetes</taxon>
        <taxon>Agaricomycetidae</taxon>
        <taxon>Agaricales</taxon>
        <taxon>Marasmiineae</taxon>
        <taxon>Mycenaceae</taxon>
        <taxon>Mycena</taxon>
    </lineage>
</organism>
<evidence type="ECO:0000256" key="6">
    <source>
        <dbReference type="ARBA" id="ARBA00022840"/>
    </source>
</evidence>
<dbReference type="PANTHER" id="PTHR43895">
    <property type="entry name" value="CALCIUM/CALMODULIN-DEPENDENT PROTEIN KINASE KINASE-RELATED"/>
    <property type="match status" value="1"/>
</dbReference>
<evidence type="ECO:0000256" key="3">
    <source>
        <dbReference type="ARBA" id="ARBA00022679"/>
    </source>
</evidence>
<sequence length="443" mass="48708">MTKSRELPDLTDTVTDQRRVQLGELLGSGAYGRVYKALDTTSPGEPAVVAVKCLKKYPVGTREAVFQAREIKHHGLLSKHDNIVTLHRTFVENDYVFLVLDYCPGGDLFGVITDRRLFVRNNSMVKQAFAQILDAVEFCHSQGIYHRDLKPENILACEQGLHLRLSDLGLSSSNLVTSEHGLGSPYYMAYEAIASSHTSFSCRSADVWALAVILTNMLTGRNPWRMAHPRDDCFHAFMRDRDFLLKSLPISNDANALLKGIFNLEPSFRPTIPQIRELISKITTFFLTDAELADATPSQQAIAEAYSSPCAVDKTEDEELEYPPPESDSCGEHQTGSTEVYIYEEQPFTSKLLAPPGQPASSDAVSVSSSDASSSNGPVTPASNPTEPAIDVPELPEGEGISSSRYLGPKQTEMQNQLGVDAGNVKMRSTFKKALRKISKVMG</sequence>
<dbReference type="PROSITE" id="PS50011">
    <property type="entry name" value="PROTEIN_KINASE_DOM"/>
    <property type="match status" value="1"/>
</dbReference>
<evidence type="ECO:0000313" key="13">
    <source>
        <dbReference type="Proteomes" id="UP000815677"/>
    </source>
</evidence>
<dbReference type="PANTHER" id="PTHR43895:SF32">
    <property type="entry name" value="SERINE_THREONINE-PROTEIN KINASE CHK1"/>
    <property type="match status" value="1"/>
</dbReference>
<evidence type="ECO:0000313" key="12">
    <source>
        <dbReference type="EMBL" id="GAT59891.1"/>
    </source>
</evidence>
<evidence type="ECO:0000259" key="11">
    <source>
        <dbReference type="PROSITE" id="PS50011"/>
    </source>
</evidence>
<dbReference type="EC" id="2.7.11.1" evidence="1"/>
<dbReference type="InterPro" id="IPR017441">
    <property type="entry name" value="Protein_kinase_ATP_BS"/>
</dbReference>
<evidence type="ECO:0000256" key="9">
    <source>
        <dbReference type="PROSITE-ProRule" id="PRU10141"/>
    </source>
</evidence>
<dbReference type="GO" id="GO:0004674">
    <property type="term" value="F:protein serine/threonine kinase activity"/>
    <property type="evidence" value="ECO:0007669"/>
    <property type="project" value="UniProtKB-KW"/>
</dbReference>
<keyword evidence="6 9" id="KW-0067">ATP-binding</keyword>
<feature type="compositionally biased region" description="Low complexity" evidence="10">
    <location>
        <begin position="360"/>
        <end position="375"/>
    </location>
</feature>
<dbReference type="PROSITE" id="PS00107">
    <property type="entry name" value="PROTEIN_KINASE_ATP"/>
    <property type="match status" value="1"/>
</dbReference>
<keyword evidence="3" id="KW-0808">Transferase</keyword>
<feature type="region of interest" description="Disordered" evidence="10">
    <location>
        <begin position="315"/>
        <end position="334"/>
    </location>
</feature>
<feature type="binding site" evidence="9">
    <location>
        <position position="52"/>
    </location>
    <ligand>
        <name>ATP</name>
        <dbReference type="ChEBI" id="CHEBI:30616"/>
    </ligand>
</feature>
<protein>
    <recommendedName>
        <fullName evidence="1">non-specific serine/threonine protein kinase</fullName>
        <ecNumber evidence="1">2.7.11.1</ecNumber>
    </recommendedName>
</protein>
<comment type="catalytic activity">
    <reaction evidence="8">
        <text>L-seryl-[protein] + ATP = O-phospho-L-seryl-[protein] + ADP + H(+)</text>
        <dbReference type="Rhea" id="RHEA:17989"/>
        <dbReference type="Rhea" id="RHEA-COMP:9863"/>
        <dbReference type="Rhea" id="RHEA-COMP:11604"/>
        <dbReference type="ChEBI" id="CHEBI:15378"/>
        <dbReference type="ChEBI" id="CHEBI:29999"/>
        <dbReference type="ChEBI" id="CHEBI:30616"/>
        <dbReference type="ChEBI" id="CHEBI:83421"/>
        <dbReference type="ChEBI" id="CHEBI:456216"/>
        <dbReference type="EC" id="2.7.11.1"/>
    </reaction>
</comment>
<dbReference type="Proteomes" id="UP000815677">
    <property type="component" value="Unassembled WGS sequence"/>
</dbReference>
<evidence type="ECO:0000256" key="4">
    <source>
        <dbReference type="ARBA" id="ARBA00022741"/>
    </source>
</evidence>
<evidence type="ECO:0000256" key="1">
    <source>
        <dbReference type="ARBA" id="ARBA00012513"/>
    </source>
</evidence>
<gene>
    <name evidence="12" type="ORF">MCHLO_16116</name>
</gene>
<name>A0ABQ0MCN2_MYCCL</name>
<keyword evidence="4 9" id="KW-0547">Nucleotide-binding</keyword>
<dbReference type="InterPro" id="IPR011009">
    <property type="entry name" value="Kinase-like_dom_sf"/>
</dbReference>
<comment type="catalytic activity">
    <reaction evidence="7">
        <text>L-threonyl-[protein] + ATP = O-phospho-L-threonyl-[protein] + ADP + H(+)</text>
        <dbReference type="Rhea" id="RHEA:46608"/>
        <dbReference type="Rhea" id="RHEA-COMP:11060"/>
        <dbReference type="Rhea" id="RHEA-COMP:11605"/>
        <dbReference type="ChEBI" id="CHEBI:15378"/>
        <dbReference type="ChEBI" id="CHEBI:30013"/>
        <dbReference type="ChEBI" id="CHEBI:30616"/>
        <dbReference type="ChEBI" id="CHEBI:61977"/>
        <dbReference type="ChEBI" id="CHEBI:456216"/>
        <dbReference type="EC" id="2.7.11.1"/>
    </reaction>
</comment>
<feature type="region of interest" description="Disordered" evidence="10">
    <location>
        <begin position="351"/>
        <end position="412"/>
    </location>
</feature>
<evidence type="ECO:0000256" key="10">
    <source>
        <dbReference type="SAM" id="MobiDB-lite"/>
    </source>
</evidence>